<dbReference type="PANTHER" id="PTHR30213:SF0">
    <property type="entry name" value="UPF0761 MEMBRANE PROTEIN YIHY"/>
    <property type="match status" value="1"/>
</dbReference>
<dbReference type="AlphaFoldDB" id="A0A2U1CHD7"/>
<evidence type="ECO:0000313" key="10">
    <source>
        <dbReference type="Proteomes" id="UP000246145"/>
    </source>
</evidence>
<dbReference type="InterPro" id="IPR023679">
    <property type="entry name" value="UPF0761_bac"/>
</dbReference>
<dbReference type="HAMAP" id="MF_00672">
    <property type="entry name" value="UPF0761"/>
    <property type="match status" value="1"/>
</dbReference>
<evidence type="ECO:0000256" key="5">
    <source>
        <dbReference type="ARBA" id="ARBA00022989"/>
    </source>
</evidence>
<gene>
    <name evidence="9" type="ORF">C7440_3749</name>
</gene>
<protein>
    <recommendedName>
        <fullName evidence="7">UPF0761 membrane protein C7440_3749</fullName>
    </recommendedName>
</protein>
<dbReference type="RefSeq" id="WP_116519564.1">
    <property type="nucleotide sequence ID" value="NZ_JACCEX010000006.1"/>
</dbReference>
<keyword evidence="4 7" id="KW-0812">Transmembrane</keyword>
<sequence>MQDETAGTASDRKARRVRSPDWLDSARQAALYALQRAGEKRLPQIAAGLTYTTVLAIVPLLAVVLSLFTAFPLFGEFKLALENFLTSSLMPPSVSENVMGYLNQFAAKASGLTAVGTVFLVVVSIMLIMTIDGVLNDIWSVEQRRPLRQRILVYWAIISLGPILAGASLWTTTLLTQQSLGLVGEMSAFMNFLLSVVPVIATGLGFAALFVYVPNREVYWRDALAGGMGTAVVLALMKSGFALYISHFPSYTIIYGAFATLPIFLLWIYLSWLAILLGATVAATLPALRMRRWAEQRHSGAAIVDVISIIRLLRSAQGTPSPGRSSRFLSAHLRLHPDELNHILNTLHSLGYAVPTQDKDRGSDQWVLACDLEQAKLGRLVDQLLIDRHQPALEKLPCLLPGIAASLTTRPELTIGELLDEDTDWQPFVANEHQSAQSGTVLPQTEDIGQNTSIMKQTEETHHVESQ</sequence>
<dbReference type="Pfam" id="PF03631">
    <property type="entry name" value="Virul_fac_BrkB"/>
    <property type="match status" value="1"/>
</dbReference>
<accession>A0A2U1CHD7</accession>
<feature type="transmembrane region" description="Helical" evidence="7">
    <location>
        <begin position="224"/>
        <end position="246"/>
    </location>
</feature>
<feature type="transmembrane region" description="Helical" evidence="7">
    <location>
        <begin position="192"/>
        <end position="212"/>
    </location>
</feature>
<keyword evidence="2 7" id="KW-1003">Cell membrane</keyword>
<dbReference type="Proteomes" id="UP000246145">
    <property type="component" value="Unassembled WGS sequence"/>
</dbReference>
<comment type="subcellular location">
    <subcellularLocation>
        <location evidence="1 7">Cell membrane</location>
        <topology evidence="1 7">Multi-pass membrane protein</topology>
    </subcellularLocation>
</comment>
<evidence type="ECO:0000256" key="3">
    <source>
        <dbReference type="ARBA" id="ARBA00022519"/>
    </source>
</evidence>
<evidence type="ECO:0000256" key="7">
    <source>
        <dbReference type="HAMAP-Rule" id="MF_00672"/>
    </source>
</evidence>
<evidence type="ECO:0000256" key="8">
    <source>
        <dbReference type="SAM" id="MobiDB-lite"/>
    </source>
</evidence>
<dbReference type="STRING" id="1231391.GCA_000308195_02754"/>
<comment type="similarity">
    <text evidence="7">Belongs to the UPF0761 family.</text>
</comment>
<feature type="transmembrane region" description="Helical" evidence="7">
    <location>
        <begin position="266"/>
        <end position="288"/>
    </location>
</feature>
<comment type="caution">
    <text evidence="9">The sequence shown here is derived from an EMBL/GenBank/DDBJ whole genome shotgun (WGS) entry which is preliminary data.</text>
</comment>
<dbReference type="OrthoDB" id="9808671at2"/>
<evidence type="ECO:0000256" key="4">
    <source>
        <dbReference type="ARBA" id="ARBA00022692"/>
    </source>
</evidence>
<keyword evidence="10" id="KW-1185">Reference proteome</keyword>
<dbReference type="GO" id="GO:0005886">
    <property type="term" value="C:plasma membrane"/>
    <property type="evidence" value="ECO:0007669"/>
    <property type="project" value="UniProtKB-SubCell"/>
</dbReference>
<evidence type="ECO:0000256" key="1">
    <source>
        <dbReference type="ARBA" id="ARBA00004651"/>
    </source>
</evidence>
<feature type="transmembrane region" description="Helical" evidence="7">
    <location>
        <begin position="152"/>
        <end position="172"/>
    </location>
</feature>
<dbReference type="PANTHER" id="PTHR30213">
    <property type="entry name" value="INNER MEMBRANE PROTEIN YHJD"/>
    <property type="match status" value="1"/>
</dbReference>
<evidence type="ECO:0000256" key="6">
    <source>
        <dbReference type="ARBA" id="ARBA00023136"/>
    </source>
</evidence>
<proteinExistence type="inferred from homology"/>
<dbReference type="NCBIfam" id="TIGR00765">
    <property type="entry name" value="yihY_not_rbn"/>
    <property type="match status" value="1"/>
</dbReference>
<evidence type="ECO:0000313" key="9">
    <source>
        <dbReference type="EMBL" id="PVY60313.1"/>
    </source>
</evidence>
<reference evidence="9 10" key="1">
    <citation type="submission" date="2018-04" db="EMBL/GenBank/DDBJ databases">
        <title>Genomic Encyclopedia of Type Strains, Phase IV (KMG-IV): sequencing the most valuable type-strain genomes for metagenomic binning, comparative biology and taxonomic classification.</title>
        <authorList>
            <person name="Goeker M."/>
        </authorList>
    </citation>
    <scope>NUCLEOTIDE SEQUENCE [LARGE SCALE GENOMIC DNA]</scope>
    <source>
        <strain evidence="9 10">DSM 10065</strain>
    </source>
</reference>
<evidence type="ECO:0000256" key="2">
    <source>
        <dbReference type="ARBA" id="ARBA00022475"/>
    </source>
</evidence>
<feature type="transmembrane region" description="Helical" evidence="7">
    <location>
        <begin position="49"/>
        <end position="74"/>
    </location>
</feature>
<feature type="transmembrane region" description="Helical" evidence="7">
    <location>
        <begin position="109"/>
        <end position="131"/>
    </location>
</feature>
<dbReference type="InterPro" id="IPR017039">
    <property type="entry name" value="Virul_fac_BrkB"/>
</dbReference>
<keyword evidence="5 7" id="KW-1133">Transmembrane helix</keyword>
<dbReference type="EMBL" id="QEKO01000010">
    <property type="protein sequence ID" value="PVY60313.1"/>
    <property type="molecule type" value="Genomic_DNA"/>
</dbReference>
<keyword evidence="3" id="KW-0997">Cell inner membrane</keyword>
<organism evidence="9 10">
    <name type="scientific">Pusillimonas noertemannii</name>
    <dbReference type="NCBI Taxonomy" id="305977"/>
    <lineage>
        <taxon>Bacteria</taxon>
        <taxon>Pseudomonadati</taxon>
        <taxon>Pseudomonadota</taxon>
        <taxon>Betaproteobacteria</taxon>
        <taxon>Burkholderiales</taxon>
        <taxon>Alcaligenaceae</taxon>
        <taxon>Pusillimonas</taxon>
    </lineage>
</organism>
<keyword evidence="6 7" id="KW-0472">Membrane</keyword>
<feature type="region of interest" description="Disordered" evidence="8">
    <location>
        <begin position="1"/>
        <end position="20"/>
    </location>
</feature>
<name>A0A2U1CHD7_9BURK</name>